<evidence type="ECO:0000256" key="2">
    <source>
        <dbReference type="ARBA" id="ARBA00007441"/>
    </source>
</evidence>
<dbReference type="GO" id="GO:0008483">
    <property type="term" value="F:transaminase activity"/>
    <property type="evidence" value="ECO:0007669"/>
    <property type="project" value="UniProtKB-KW"/>
</dbReference>
<dbReference type="InterPro" id="IPR004839">
    <property type="entry name" value="Aminotransferase_I/II_large"/>
</dbReference>
<dbReference type="InterPro" id="IPR050596">
    <property type="entry name" value="AspAT/PAT-like"/>
</dbReference>
<dbReference type="InterPro" id="IPR015422">
    <property type="entry name" value="PyrdxlP-dep_Trfase_small"/>
</dbReference>
<evidence type="ECO:0000256" key="3">
    <source>
        <dbReference type="ARBA" id="ARBA00022576"/>
    </source>
</evidence>
<evidence type="ECO:0000259" key="7">
    <source>
        <dbReference type="Pfam" id="PF00155"/>
    </source>
</evidence>
<dbReference type="InterPro" id="IPR015421">
    <property type="entry name" value="PyrdxlP-dep_Trfase_major"/>
</dbReference>
<dbReference type="InterPro" id="IPR004838">
    <property type="entry name" value="NHTrfase_class1_PyrdxlP-BS"/>
</dbReference>
<accession>A0A9D1AIU5</accession>
<keyword evidence="4 6" id="KW-0808">Transferase</keyword>
<dbReference type="GO" id="GO:0006520">
    <property type="term" value="P:amino acid metabolic process"/>
    <property type="evidence" value="ECO:0007669"/>
    <property type="project" value="InterPro"/>
</dbReference>
<proteinExistence type="inferred from homology"/>
<dbReference type="Gene3D" id="3.90.1150.10">
    <property type="entry name" value="Aspartate Aminotransferase, domain 1"/>
    <property type="match status" value="1"/>
</dbReference>
<dbReference type="PANTHER" id="PTHR46383:SF3">
    <property type="entry name" value="ASPARTATE AMINOTRANSFERASE-RELATED"/>
    <property type="match status" value="1"/>
</dbReference>
<evidence type="ECO:0000256" key="6">
    <source>
        <dbReference type="RuleBase" id="RU000481"/>
    </source>
</evidence>
<evidence type="ECO:0000256" key="4">
    <source>
        <dbReference type="ARBA" id="ARBA00022679"/>
    </source>
</evidence>
<reference evidence="8" key="2">
    <citation type="journal article" date="2021" name="PeerJ">
        <title>Extensive microbial diversity within the chicken gut microbiome revealed by metagenomics and culture.</title>
        <authorList>
            <person name="Gilroy R."/>
            <person name="Ravi A."/>
            <person name="Getino M."/>
            <person name="Pursley I."/>
            <person name="Horton D.L."/>
            <person name="Alikhan N.F."/>
            <person name="Baker D."/>
            <person name="Gharbi K."/>
            <person name="Hall N."/>
            <person name="Watson M."/>
            <person name="Adriaenssens E.M."/>
            <person name="Foster-Nyarko E."/>
            <person name="Jarju S."/>
            <person name="Secka A."/>
            <person name="Antonio M."/>
            <person name="Oren A."/>
            <person name="Chaudhuri R.R."/>
            <person name="La Ragione R."/>
            <person name="Hildebrand F."/>
            <person name="Pallen M.J."/>
        </authorList>
    </citation>
    <scope>NUCLEOTIDE SEQUENCE</scope>
    <source>
        <strain evidence="8">CHK184-25365</strain>
    </source>
</reference>
<dbReference type="FunFam" id="3.40.640.10:FF:000033">
    <property type="entry name" value="Aspartate aminotransferase"/>
    <property type="match status" value="1"/>
</dbReference>
<evidence type="ECO:0000313" key="9">
    <source>
        <dbReference type="Proteomes" id="UP000886749"/>
    </source>
</evidence>
<evidence type="ECO:0000313" key="8">
    <source>
        <dbReference type="EMBL" id="HIR40804.1"/>
    </source>
</evidence>
<dbReference type="AlphaFoldDB" id="A0A9D1AIU5"/>
<dbReference type="PANTHER" id="PTHR46383">
    <property type="entry name" value="ASPARTATE AMINOTRANSFERASE"/>
    <property type="match status" value="1"/>
</dbReference>
<comment type="caution">
    <text evidence="8">The sequence shown here is derived from an EMBL/GenBank/DDBJ whole genome shotgun (WGS) entry which is preliminary data.</text>
</comment>
<dbReference type="InterPro" id="IPR015424">
    <property type="entry name" value="PyrdxlP-dep_Trfase"/>
</dbReference>
<dbReference type="EMBL" id="DVGY01000075">
    <property type="protein sequence ID" value="HIR40804.1"/>
    <property type="molecule type" value="Genomic_DNA"/>
</dbReference>
<dbReference type="Pfam" id="PF00155">
    <property type="entry name" value="Aminotran_1_2"/>
    <property type="match status" value="1"/>
</dbReference>
<dbReference type="Proteomes" id="UP000886749">
    <property type="component" value="Unassembled WGS sequence"/>
</dbReference>
<feature type="domain" description="Aminotransferase class I/classII large" evidence="7">
    <location>
        <begin position="31"/>
        <end position="380"/>
    </location>
</feature>
<dbReference type="SUPFAM" id="SSF53383">
    <property type="entry name" value="PLP-dependent transferases"/>
    <property type="match status" value="1"/>
</dbReference>
<gene>
    <name evidence="8" type="ORF">IAB36_03145</name>
</gene>
<evidence type="ECO:0000256" key="5">
    <source>
        <dbReference type="ARBA" id="ARBA00022898"/>
    </source>
</evidence>
<evidence type="ECO:0000256" key="1">
    <source>
        <dbReference type="ARBA" id="ARBA00001933"/>
    </source>
</evidence>
<sequence length="392" mass="43804">MDYQKYLSPVANGLKPSGIRRFFDIAAEMDHVISLGVGEPDFKTPWAIRQEAIRTLEKGKTWYTANAGLAELREEIARYLKDSVGVEYCPKNQILVSVGGSEAIDLCVRALVKPGDEVLIPEPSFVCYDPIVQLAGGTPVSIETKVENQFRLTPEELEEKITPRTKLLVLPYPNNPTGAVMKREHLEAIAPVIQRHDLLVLSDEIYSELTYSGKHVSIASLPGMDQRTVVINGFSKSFAMTGWRLGFAAGPAPILQLMVKIHQYAIMSAPTMSQYAAVEALRHCRSSVAEMREEYNLRRRFLVDALNKMGLDCFEPEGAFYVFPSITSTGMTSEEFCETLLQKERVAVVPGDAFGKSGEGHVRISYSYSINYLKEALKRIQRFVRQCQEGQP</sequence>
<keyword evidence="3 6" id="KW-0032">Aminotransferase</keyword>
<dbReference type="CDD" id="cd00609">
    <property type="entry name" value="AAT_like"/>
    <property type="match status" value="1"/>
</dbReference>
<name>A0A9D1AIU5_9FIRM</name>
<comment type="cofactor">
    <cofactor evidence="1 6">
        <name>pyridoxal 5'-phosphate</name>
        <dbReference type="ChEBI" id="CHEBI:597326"/>
    </cofactor>
</comment>
<organism evidence="8 9">
    <name type="scientific">Candidatus Egerieicola pullicola</name>
    <dbReference type="NCBI Taxonomy" id="2840775"/>
    <lineage>
        <taxon>Bacteria</taxon>
        <taxon>Bacillati</taxon>
        <taxon>Bacillota</taxon>
        <taxon>Clostridia</taxon>
        <taxon>Eubacteriales</taxon>
        <taxon>Oscillospiraceae</taxon>
        <taxon>Oscillospiraceae incertae sedis</taxon>
        <taxon>Candidatus Egerieicola</taxon>
    </lineage>
</organism>
<keyword evidence="5" id="KW-0663">Pyridoxal phosphate</keyword>
<dbReference type="GO" id="GO:0030170">
    <property type="term" value="F:pyridoxal phosphate binding"/>
    <property type="evidence" value="ECO:0007669"/>
    <property type="project" value="InterPro"/>
</dbReference>
<dbReference type="PROSITE" id="PS00105">
    <property type="entry name" value="AA_TRANSFER_CLASS_1"/>
    <property type="match status" value="1"/>
</dbReference>
<reference evidence="8" key="1">
    <citation type="submission" date="2020-10" db="EMBL/GenBank/DDBJ databases">
        <authorList>
            <person name="Gilroy R."/>
        </authorList>
    </citation>
    <scope>NUCLEOTIDE SEQUENCE</scope>
    <source>
        <strain evidence="8">CHK184-25365</strain>
    </source>
</reference>
<dbReference type="EC" id="2.6.1.-" evidence="6"/>
<dbReference type="Gene3D" id="3.40.640.10">
    <property type="entry name" value="Type I PLP-dependent aspartate aminotransferase-like (Major domain)"/>
    <property type="match status" value="1"/>
</dbReference>
<protein>
    <recommendedName>
        <fullName evidence="6">Aminotransferase</fullName>
        <ecNumber evidence="6">2.6.1.-</ecNumber>
    </recommendedName>
</protein>
<comment type="similarity">
    <text evidence="2 6">Belongs to the class-I pyridoxal-phosphate-dependent aminotransferase family.</text>
</comment>